<organism evidence="1 2">
    <name type="scientific">Paenibacillus glycanilyticus</name>
    <dbReference type="NCBI Taxonomy" id="126569"/>
    <lineage>
        <taxon>Bacteria</taxon>
        <taxon>Bacillati</taxon>
        <taxon>Bacillota</taxon>
        <taxon>Bacilli</taxon>
        <taxon>Bacillales</taxon>
        <taxon>Paenibacillaceae</taxon>
        <taxon>Paenibacillus</taxon>
    </lineage>
</organism>
<comment type="caution">
    <text evidence="1">The sequence shown here is derived from an EMBL/GenBank/DDBJ whole genome shotgun (WGS) entry which is preliminary data.</text>
</comment>
<gene>
    <name evidence="1" type="primary">aadK</name>
    <name evidence="1" type="ORF">PghCCS26_16160</name>
</gene>
<dbReference type="EMBL" id="BTCL01000004">
    <property type="protein sequence ID" value="GMK44488.1"/>
    <property type="molecule type" value="Genomic_DNA"/>
</dbReference>
<dbReference type="InterPro" id="IPR043519">
    <property type="entry name" value="NT_sf"/>
</dbReference>
<keyword evidence="2" id="KW-1185">Reference proteome</keyword>
<dbReference type="RefSeq" id="WP_317979470.1">
    <property type="nucleotide sequence ID" value="NZ_BTCL01000004.1"/>
</dbReference>
<dbReference type="Gene3D" id="1.20.120.330">
    <property type="entry name" value="Nucleotidyltransferases domain 2"/>
    <property type="match status" value="1"/>
</dbReference>
<name>A0ABQ6NHA1_9BACL</name>
<evidence type="ECO:0000313" key="2">
    <source>
        <dbReference type="Proteomes" id="UP001285921"/>
    </source>
</evidence>
<dbReference type="SUPFAM" id="SSF81301">
    <property type="entry name" value="Nucleotidyltransferase"/>
    <property type="match status" value="1"/>
</dbReference>
<reference evidence="1 2" key="1">
    <citation type="submission" date="2023-05" db="EMBL/GenBank/DDBJ databases">
        <title>Draft genome of Paenibacillus sp. CCS26.</title>
        <authorList>
            <person name="Akita H."/>
            <person name="Shinto Y."/>
            <person name="Kimura Z."/>
        </authorList>
    </citation>
    <scope>NUCLEOTIDE SEQUENCE [LARGE SCALE GENOMIC DNA]</scope>
    <source>
        <strain evidence="1 2">CCS26</strain>
    </source>
</reference>
<evidence type="ECO:0000313" key="1">
    <source>
        <dbReference type="EMBL" id="GMK44488.1"/>
    </source>
</evidence>
<proteinExistence type="predicted"/>
<dbReference type="NCBIfam" id="NF033084">
    <property type="entry name" value="ANT_6"/>
    <property type="match status" value="1"/>
</dbReference>
<sequence length="288" mass="33840">MRSEQVMRRMLLDFAKNHETIRAATLEGSRTNKNITPDSFQDYDISFFVTDMDAFKENDQWLDTFGKRLLMQKPEDMELFPSELGNWFSYLILFEDGNKLDLTLIPLEELDEYFAKSDGLVEVLLDKDKRIGADVIATDQQYWIKRPTAREFDDCCNEFWMVSTYIVKGLARREILFAADHLHEIARPNLLRMMAWQIGFERGYTFSAGKNYKFINRYIPADDWLALLTTYSQSSYPDMWNSLFTCYSLFRKYSMSVAAALGYPYPDYDEAITKYTVEIYNSITPNEK</sequence>
<dbReference type="Proteomes" id="UP001285921">
    <property type="component" value="Unassembled WGS sequence"/>
</dbReference>
<dbReference type="SUPFAM" id="SSF81631">
    <property type="entry name" value="PAP/OAS1 substrate-binding domain"/>
    <property type="match status" value="1"/>
</dbReference>
<dbReference type="Pfam" id="PF04439">
    <property type="entry name" value="Adenyl_transf"/>
    <property type="match status" value="1"/>
</dbReference>
<accession>A0ABQ6NHA1</accession>
<dbReference type="PIRSF" id="PIRSF000812">
    <property type="entry name" value="AAD"/>
    <property type="match status" value="1"/>
</dbReference>
<dbReference type="Gene3D" id="3.30.460.10">
    <property type="entry name" value="Beta Polymerase, domain 2"/>
    <property type="match status" value="1"/>
</dbReference>
<protein>
    <submittedName>
        <fullName evidence="1">Aminoglycoside 6-adenylyltransferase</fullName>
    </submittedName>
</protein>
<dbReference type="InterPro" id="IPR007530">
    <property type="entry name" value="Aminoglycoside_adenylylTfrase"/>
</dbReference>